<dbReference type="InParanoid" id="K1Q7I7"/>
<gene>
    <name evidence="1" type="ORF">CGI_10001644</name>
</gene>
<dbReference type="AlphaFoldDB" id="K1Q7I7"/>
<reference evidence="1" key="1">
    <citation type="journal article" date="2012" name="Nature">
        <title>The oyster genome reveals stress adaptation and complexity of shell formation.</title>
        <authorList>
            <person name="Zhang G."/>
            <person name="Fang X."/>
            <person name="Guo X."/>
            <person name="Li L."/>
            <person name="Luo R."/>
            <person name="Xu F."/>
            <person name="Yang P."/>
            <person name="Zhang L."/>
            <person name="Wang X."/>
            <person name="Qi H."/>
            <person name="Xiong Z."/>
            <person name="Que H."/>
            <person name="Xie Y."/>
            <person name="Holland P.W."/>
            <person name="Paps J."/>
            <person name="Zhu Y."/>
            <person name="Wu F."/>
            <person name="Chen Y."/>
            <person name="Wang J."/>
            <person name="Peng C."/>
            <person name="Meng J."/>
            <person name="Yang L."/>
            <person name="Liu J."/>
            <person name="Wen B."/>
            <person name="Zhang N."/>
            <person name="Huang Z."/>
            <person name="Zhu Q."/>
            <person name="Feng Y."/>
            <person name="Mount A."/>
            <person name="Hedgecock D."/>
            <person name="Xu Z."/>
            <person name="Liu Y."/>
            <person name="Domazet-Loso T."/>
            <person name="Du Y."/>
            <person name="Sun X."/>
            <person name="Zhang S."/>
            <person name="Liu B."/>
            <person name="Cheng P."/>
            <person name="Jiang X."/>
            <person name="Li J."/>
            <person name="Fan D."/>
            <person name="Wang W."/>
            <person name="Fu W."/>
            <person name="Wang T."/>
            <person name="Wang B."/>
            <person name="Zhang J."/>
            <person name="Peng Z."/>
            <person name="Li Y."/>
            <person name="Li N."/>
            <person name="Wang J."/>
            <person name="Chen M."/>
            <person name="He Y."/>
            <person name="Tan F."/>
            <person name="Song X."/>
            <person name="Zheng Q."/>
            <person name="Huang R."/>
            <person name="Yang H."/>
            <person name="Du X."/>
            <person name="Chen L."/>
            <person name="Yang M."/>
            <person name="Gaffney P.M."/>
            <person name="Wang S."/>
            <person name="Luo L."/>
            <person name="She Z."/>
            <person name="Ming Y."/>
            <person name="Huang W."/>
            <person name="Zhang S."/>
            <person name="Huang B."/>
            <person name="Zhang Y."/>
            <person name="Qu T."/>
            <person name="Ni P."/>
            <person name="Miao G."/>
            <person name="Wang J."/>
            <person name="Wang Q."/>
            <person name="Steinberg C.E."/>
            <person name="Wang H."/>
            <person name="Li N."/>
            <person name="Qian L."/>
            <person name="Zhang G."/>
            <person name="Li Y."/>
            <person name="Yang H."/>
            <person name="Liu X."/>
            <person name="Wang J."/>
            <person name="Yin Y."/>
            <person name="Wang J."/>
        </authorList>
    </citation>
    <scope>NUCLEOTIDE SEQUENCE [LARGE SCALE GENOMIC DNA]</scope>
    <source>
        <strain evidence="1">05x7-T-G4-1.051#20</strain>
    </source>
</reference>
<evidence type="ECO:0000313" key="1">
    <source>
        <dbReference type="EMBL" id="EKC32722.1"/>
    </source>
</evidence>
<accession>K1Q7I7</accession>
<sequence>MYVKVATSRCSVVWEYLNSYQLIGKKTNQELFQRYITEDNDQDWIVTNYNLMRMDK</sequence>
<organism evidence="1">
    <name type="scientific">Magallana gigas</name>
    <name type="common">Pacific oyster</name>
    <name type="synonym">Crassostrea gigas</name>
    <dbReference type="NCBI Taxonomy" id="29159"/>
    <lineage>
        <taxon>Eukaryota</taxon>
        <taxon>Metazoa</taxon>
        <taxon>Spiralia</taxon>
        <taxon>Lophotrochozoa</taxon>
        <taxon>Mollusca</taxon>
        <taxon>Bivalvia</taxon>
        <taxon>Autobranchia</taxon>
        <taxon>Pteriomorphia</taxon>
        <taxon>Ostreida</taxon>
        <taxon>Ostreoidea</taxon>
        <taxon>Ostreidae</taxon>
        <taxon>Magallana</taxon>
    </lineage>
</organism>
<dbReference type="HOGENOM" id="CLU_3016235_0_0_1"/>
<name>K1Q7I7_MAGGI</name>
<dbReference type="EMBL" id="JH819114">
    <property type="protein sequence ID" value="EKC32722.1"/>
    <property type="molecule type" value="Genomic_DNA"/>
</dbReference>
<proteinExistence type="predicted"/>
<protein>
    <submittedName>
        <fullName evidence="1">Uncharacterized protein</fullName>
    </submittedName>
</protein>